<name>A0ABX9K475_9BACT</name>
<gene>
    <name evidence="2" type="ORF">ATI61_104281</name>
</gene>
<accession>A0ABX9K475</accession>
<protein>
    <submittedName>
        <fullName evidence="2">Uncharacterized protein</fullName>
    </submittedName>
</protein>
<comment type="caution">
    <text evidence="2">The sequence shown here is derived from an EMBL/GenBank/DDBJ whole genome shotgun (WGS) entry which is preliminary data.</text>
</comment>
<proteinExistence type="predicted"/>
<organism evidence="2 3">
    <name type="scientific">Archangium gephyra</name>
    <dbReference type="NCBI Taxonomy" id="48"/>
    <lineage>
        <taxon>Bacteria</taxon>
        <taxon>Pseudomonadati</taxon>
        <taxon>Myxococcota</taxon>
        <taxon>Myxococcia</taxon>
        <taxon>Myxococcales</taxon>
        <taxon>Cystobacterineae</taxon>
        <taxon>Archangiaceae</taxon>
        <taxon>Archangium</taxon>
    </lineage>
</organism>
<keyword evidence="3" id="KW-1185">Reference proteome</keyword>
<feature type="compositionally biased region" description="Gly residues" evidence="1">
    <location>
        <begin position="229"/>
        <end position="240"/>
    </location>
</feature>
<reference evidence="2 3" key="1">
    <citation type="submission" date="2018-08" db="EMBL/GenBank/DDBJ databases">
        <title>Genomic Encyclopedia of Archaeal and Bacterial Type Strains, Phase II (KMG-II): from individual species to whole genera.</title>
        <authorList>
            <person name="Goeker M."/>
        </authorList>
    </citation>
    <scope>NUCLEOTIDE SEQUENCE [LARGE SCALE GENOMIC DNA]</scope>
    <source>
        <strain evidence="2 3">DSM 2261</strain>
    </source>
</reference>
<feature type="region of interest" description="Disordered" evidence="1">
    <location>
        <begin position="211"/>
        <end position="240"/>
    </location>
</feature>
<evidence type="ECO:0000313" key="2">
    <source>
        <dbReference type="EMBL" id="REG32991.1"/>
    </source>
</evidence>
<dbReference type="EMBL" id="QUMU01000004">
    <property type="protein sequence ID" value="REG32991.1"/>
    <property type="molecule type" value="Genomic_DNA"/>
</dbReference>
<sequence>MDMALSNSPRFFVLDKEKWGSHDTEFYRVDEDDDVGEAPRCPRCGRFIGMLPWLPPYRVVLELYGKELGDFAEGFANSLVSERFAETFRAEGLRGLEGFHPVEVRRVRRQRRGSKPSTVPGYFLVTPIFGSAAVDEARSRFRRSAPISCDWCRLTGVDGIYGFALEQGSWNGDDVFIPRGLSGTIVVSERFADFVARHGFTNMKLTPTEEYTWDPLRRGPPPSTPGGPASSGGATGGAAC</sequence>
<evidence type="ECO:0000313" key="3">
    <source>
        <dbReference type="Proteomes" id="UP000256345"/>
    </source>
</evidence>
<evidence type="ECO:0000256" key="1">
    <source>
        <dbReference type="SAM" id="MobiDB-lite"/>
    </source>
</evidence>
<dbReference type="Proteomes" id="UP000256345">
    <property type="component" value="Unassembled WGS sequence"/>
</dbReference>